<comment type="caution">
    <text evidence="3">The sequence shown here is derived from an EMBL/GenBank/DDBJ whole genome shotgun (WGS) entry which is preliminary data.</text>
</comment>
<feature type="region of interest" description="Disordered" evidence="2">
    <location>
        <begin position="613"/>
        <end position="637"/>
    </location>
</feature>
<dbReference type="RefSeq" id="WP_202998515.1">
    <property type="nucleotide sequence ID" value="NZ_JAEMEF010000001.1"/>
</dbReference>
<sequence length="1258" mass="141703">MSTEIKNTLFRFVSMRAPELTDESKQTERFILRGENILKGDFDAAISSLYKGASKWQALNAVAQTFIPLPLEKIKSIDSKLYEFSVWIAKNKQFLSEKDLELKAEGISVINDNKILGQLWDNLFYQILTQKEFYVKEVIIQLLTANHFLTNYKTPDFEFAKTLLTAKVVLPKSLFVDDIVDQTATVAKTIVTSKALVTTPTEQMVKQQVVAQAELENQKLTELSKQLKRVEKAYQKEYDIALESAEKNHQKEIKPILDQYTKDVEEAKQKWCSIKDPNVDYDPNDPCNQPNTVAQPELPEFEFSFRNQLDYKYLETKLSTSNFETLTELMAVKSDALDDLNFETLPELAVFKTSVLSNSTVRIDEESYNYFVEDYDGFVDIDGHIVDVISENNEVIADNTAEDQTTLVSIGGVIVPVNTTSQSPIFTYQLCTKPAKKRLFFASKFNSDLSIVVPDNSWNVSSFDYTVQRTDTDFTNNGQASYVLSKIGNTVFIKNINIGLPVLADQSKIVSFSGTITFTNGVVKSFTVPEFSLTQCTSGVLDGQIATGNDDDIVNPATSNQTPFVPTGFGVKQLGIADYNKVEQTTQGYIEGDVAHIENIMAREFKERSTRRLRSKEDTFTTSSESEKEQLTDTTSTTRFEMQSEVANVIAESKDMSAYANINYEPVKKLSIGAGASYATHNSKEESTLQAVTNSKDITERALDRIVSKVKEERIEKIVEEFEENNSHGFDNRKGDKHVVGVFRWIDKLYKNQVVNYGKRLMFEFMVPQPGKLHLLGMKDVAKKSLLVEPIDPRKATTNTLDDYSSINDATLKHWASKYNVEVTAKPKQYISVGESFNINLTGGATLSHTESNSGNGKIKIPEGYKTIYAKGIFNASSDGDLQGNILSLTIGNVTKTYHESFGRYSLRLNSPISEFVNEVPVSYTLGNHISGDVSATVNCELTTEAETRWQQETFKAIIDAYQDALADYNDKLAEEKATGIEIKGTNPGFYREFENKILRKNCMSYLIDQNPGAKNTYGKSDLFRTNNGGEETFANTEVKVNAVLDNYAAFVKFMEQAFEWDIMSYNLYPYYWGNRQDWSTLYQYDESNDPLFRNFMQAGMARVVVTVKPGFEEAVRYYMQTGQIWNGGEVPVIEDELYLSIVDELRQPEGEKLGKAWPTRVPTALTILQAQSIGLKVNKALPFNDDLSDFENPDEVPQSDQFELNDAEIGIAENDGERHIENIDIVDGKLQLNTDDSPRQVVAQISIEALKNAIEQV</sequence>
<evidence type="ECO:0000256" key="1">
    <source>
        <dbReference type="SAM" id="Coils"/>
    </source>
</evidence>
<dbReference type="Proteomes" id="UP000605013">
    <property type="component" value="Unassembled WGS sequence"/>
</dbReference>
<keyword evidence="1" id="KW-0175">Coiled coil</keyword>
<dbReference type="EMBL" id="JAEMEF010000001">
    <property type="protein sequence ID" value="MBL7558462.1"/>
    <property type="molecule type" value="Genomic_DNA"/>
</dbReference>
<name>A0ABS1WH81_9FLAO</name>
<proteinExistence type="predicted"/>
<feature type="coiled-coil region" evidence="1">
    <location>
        <begin position="206"/>
        <end position="237"/>
    </location>
</feature>
<keyword evidence="4" id="KW-1185">Reference proteome</keyword>
<accession>A0ABS1WH81</accession>
<organism evidence="3 4">
    <name type="scientific">Olleya sediminilitoris</name>
    <dbReference type="NCBI Taxonomy" id="2795739"/>
    <lineage>
        <taxon>Bacteria</taxon>
        <taxon>Pseudomonadati</taxon>
        <taxon>Bacteroidota</taxon>
        <taxon>Flavobacteriia</taxon>
        <taxon>Flavobacteriales</taxon>
        <taxon>Flavobacteriaceae</taxon>
    </lineage>
</organism>
<gene>
    <name evidence="3" type="ORF">JAO71_01500</name>
</gene>
<reference evidence="3 4" key="1">
    <citation type="submission" date="2020-12" db="EMBL/GenBank/DDBJ databases">
        <title>Olleya sediminilitoris sp. nov., isolated from a tidal flat.</title>
        <authorList>
            <person name="Park S."/>
            <person name="Yoon J.-H."/>
        </authorList>
    </citation>
    <scope>NUCLEOTIDE SEQUENCE [LARGE SCALE GENOMIC DNA]</scope>
    <source>
        <strain evidence="3 4">YSTF-M6</strain>
    </source>
</reference>
<evidence type="ECO:0000313" key="3">
    <source>
        <dbReference type="EMBL" id="MBL7558462.1"/>
    </source>
</evidence>
<evidence type="ECO:0000256" key="2">
    <source>
        <dbReference type="SAM" id="MobiDB-lite"/>
    </source>
</evidence>
<feature type="compositionally biased region" description="Basic and acidic residues" evidence="2">
    <location>
        <begin position="613"/>
        <end position="631"/>
    </location>
</feature>
<protein>
    <submittedName>
        <fullName evidence="3">Uncharacterized protein</fullName>
    </submittedName>
</protein>
<evidence type="ECO:0000313" key="4">
    <source>
        <dbReference type="Proteomes" id="UP000605013"/>
    </source>
</evidence>